<dbReference type="PROSITE" id="PS51334">
    <property type="entry name" value="PRONE"/>
    <property type="match status" value="1"/>
</dbReference>
<protein>
    <recommendedName>
        <fullName evidence="4">PRONE domain-containing protein</fullName>
    </recommendedName>
</protein>
<name>A0A835HG32_9MAGN</name>
<evidence type="ECO:0000313" key="5">
    <source>
        <dbReference type="EMBL" id="KAF9597483.1"/>
    </source>
</evidence>
<dbReference type="PANTHER" id="PTHR33101">
    <property type="entry name" value="ROP GUANINE NUCLEOTIDE EXCHANGE FACTOR 1"/>
    <property type="match status" value="1"/>
</dbReference>
<feature type="compositionally biased region" description="Low complexity" evidence="3">
    <location>
        <begin position="16"/>
        <end position="36"/>
    </location>
</feature>
<proteinExistence type="predicted"/>
<dbReference type="Pfam" id="PF03759">
    <property type="entry name" value="PRONE"/>
    <property type="match status" value="1"/>
</dbReference>
<organism evidence="5 6">
    <name type="scientific">Coptis chinensis</name>
    <dbReference type="NCBI Taxonomy" id="261450"/>
    <lineage>
        <taxon>Eukaryota</taxon>
        <taxon>Viridiplantae</taxon>
        <taxon>Streptophyta</taxon>
        <taxon>Embryophyta</taxon>
        <taxon>Tracheophyta</taxon>
        <taxon>Spermatophyta</taxon>
        <taxon>Magnoliopsida</taxon>
        <taxon>Ranunculales</taxon>
        <taxon>Ranunculaceae</taxon>
        <taxon>Coptidoideae</taxon>
        <taxon>Coptis</taxon>
    </lineage>
</organism>
<gene>
    <name evidence="5" type="ORF">IFM89_018929</name>
</gene>
<dbReference type="GO" id="GO:0005085">
    <property type="term" value="F:guanyl-nucleotide exchange factor activity"/>
    <property type="evidence" value="ECO:0007669"/>
    <property type="project" value="UniProtKB-UniRule"/>
</dbReference>
<evidence type="ECO:0000313" key="6">
    <source>
        <dbReference type="Proteomes" id="UP000631114"/>
    </source>
</evidence>
<dbReference type="AlphaFoldDB" id="A0A835HG32"/>
<evidence type="ECO:0000259" key="4">
    <source>
        <dbReference type="PROSITE" id="PS51334"/>
    </source>
</evidence>
<keyword evidence="6" id="KW-1185">Reference proteome</keyword>
<dbReference type="EMBL" id="JADFTS010000007">
    <property type="protein sequence ID" value="KAF9597483.1"/>
    <property type="molecule type" value="Genomic_DNA"/>
</dbReference>
<reference evidence="5 6" key="1">
    <citation type="submission" date="2020-10" db="EMBL/GenBank/DDBJ databases">
        <title>The Coptis chinensis genome and diversification of protoberbering-type alkaloids.</title>
        <authorList>
            <person name="Wang B."/>
            <person name="Shu S."/>
            <person name="Song C."/>
            <person name="Liu Y."/>
        </authorList>
    </citation>
    <scope>NUCLEOTIDE SEQUENCE [LARGE SCALE GENOMIC DNA]</scope>
    <source>
        <strain evidence="5">HL-2020</strain>
        <tissue evidence="5">Leaf</tissue>
    </source>
</reference>
<feature type="domain" description="PRONE" evidence="4">
    <location>
        <begin position="87"/>
        <end position="135"/>
    </location>
</feature>
<dbReference type="Gene3D" id="1.20.58.2010">
    <property type="entry name" value="PRONE domain, subdomain 1"/>
    <property type="match status" value="1"/>
</dbReference>
<keyword evidence="1 2" id="KW-0344">Guanine-nucleotide releasing factor</keyword>
<evidence type="ECO:0000256" key="1">
    <source>
        <dbReference type="ARBA" id="ARBA00022658"/>
    </source>
</evidence>
<comment type="caution">
    <text evidence="5">The sequence shown here is derived from an EMBL/GenBank/DDBJ whole genome shotgun (WGS) entry which is preliminary data.</text>
</comment>
<accession>A0A835HG32</accession>
<feature type="compositionally biased region" description="Basic and acidic residues" evidence="3">
    <location>
        <begin position="38"/>
        <end position="47"/>
    </location>
</feature>
<evidence type="ECO:0000256" key="3">
    <source>
        <dbReference type="SAM" id="MobiDB-lite"/>
    </source>
</evidence>
<evidence type="ECO:0000256" key="2">
    <source>
        <dbReference type="PROSITE-ProRule" id="PRU00663"/>
    </source>
</evidence>
<sequence>MDSNSTVEECIEECSKSSSCSTSSGISTSEATTTNTTDEEHGLKSSEDSVSSSPLSWPNIETPEKKICVVSNVNKDEEKSHLEDKRNEKENSKVSEIAMMKERFAKLLLGEDMSGCGKGVCTALAILNAITNLVV</sequence>
<dbReference type="InterPro" id="IPR038937">
    <property type="entry name" value="RopGEF"/>
</dbReference>
<dbReference type="PANTHER" id="PTHR33101:SF14">
    <property type="entry name" value="ROP GUANINE NUCLEOTIDE EXCHANGE FACTOR 7"/>
    <property type="match status" value="1"/>
</dbReference>
<dbReference type="OrthoDB" id="1053009at2759"/>
<feature type="region of interest" description="Disordered" evidence="3">
    <location>
        <begin position="14"/>
        <end position="59"/>
    </location>
</feature>
<dbReference type="InterPro" id="IPR005512">
    <property type="entry name" value="PRONE_dom"/>
</dbReference>
<dbReference type="Proteomes" id="UP000631114">
    <property type="component" value="Unassembled WGS sequence"/>
</dbReference>